<keyword evidence="1" id="KW-0472">Membrane</keyword>
<dbReference type="Pfam" id="PF11127">
    <property type="entry name" value="YgaP-like_TM"/>
    <property type="match status" value="1"/>
</dbReference>
<protein>
    <submittedName>
        <fullName evidence="3">Rhodanese-related sulfurtransferase</fullName>
    </submittedName>
</protein>
<name>A0A840W8W0_9ACTN</name>
<dbReference type="AlphaFoldDB" id="A0A840W8W0"/>
<reference evidence="3 4" key="1">
    <citation type="submission" date="2020-08" db="EMBL/GenBank/DDBJ databases">
        <title>Sequencing the genomes of 1000 actinobacteria strains.</title>
        <authorList>
            <person name="Klenk H.-P."/>
        </authorList>
    </citation>
    <scope>NUCLEOTIDE SEQUENCE [LARGE SCALE GENOMIC DNA]</scope>
    <source>
        <strain evidence="3 4">DSM 44598</strain>
    </source>
</reference>
<dbReference type="PANTHER" id="PTHR44086">
    <property type="entry name" value="THIOSULFATE SULFURTRANSFERASE RDL2, MITOCHONDRIAL-RELATED"/>
    <property type="match status" value="1"/>
</dbReference>
<dbReference type="SUPFAM" id="SSF52821">
    <property type="entry name" value="Rhodanese/Cell cycle control phosphatase"/>
    <property type="match status" value="1"/>
</dbReference>
<dbReference type="InterPro" id="IPR001763">
    <property type="entry name" value="Rhodanese-like_dom"/>
</dbReference>
<dbReference type="PANTHER" id="PTHR44086:SF10">
    <property type="entry name" value="THIOSULFATE SULFURTRANSFERASE_RHODANESE-LIKE DOMAIN-CONTAINING PROTEIN 3"/>
    <property type="match status" value="1"/>
</dbReference>
<dbReference type="PROSITE" id="PS50206">
    <property type="entry name" value="RHODANESE_3"/>
    <property type="match status" value="1"/>
</dbReference>
<sequence length="192" mass="20274">MSKFVDVATVRTRVDSNSAPLLVDVRTPAEFESSHIPGAVNLPLGQLDQHAGRVARDTSEQVVLICQSGPRAEQAQTKLAAAGLSDSVVLSGGMNAWAAADAPAVHGRERWALERQVRLIAGSIVLVTALLSLWWTPAVFVAAFIGAGLTFAGLTNTCGMALMLAKLPYNQPVNKVDIEASLARMSRAGSRT</sequence>
<proteinExistence type="predicted"/>
<dbReference type="InterPro" id="IPR036873">
    <property type="entry name" value="Rhodanese-like_dom_sf"/>
</dbReference>
<dbReference type="InterPro" id="IPR001307">
    <property type="entry name" value="Thiosulphate_STrfase_CS"/>
</dbReference>
<evidence type="ECO:0000259" key="2">
    <source>
        <dbReference type="PROSITE" id="PS50206"/>
    </source>
</evidence>
<feature type="transmembrane region" description="Helical" evidence="1">
    <location>
        <begin position="117"/>
        <end position="135"/>
    </location>
</feature>
<comment type="caution">
    <text evidence="3">The sequence shown here is derived from an EMBL/GenBank/DDBJ whole genome shotgun (WGS) entry which is preliminary data.</text>
</comment>
<evidence type="ECO:0000313" key="3">
    <source>
        <dbReference type="EMBL" id="MBB5491803.1"/>
    </source>
</evidence>
<dbReference type="Gene3D" id="3.40.250.10">
    <property type="entry name" value="Rhodanese-like domain"/>
    <property type="match status" value="1"/>
</dbReference>
<gene>
    <name evidence="3" type="ORF">HNR07_002940</name>
</gene>
<dbReference type="GO" id="GO:0004792">
    <property type="term" value="F:thiosulfate-cyanide sulfurtransferase activity"/>
    <property type="evidence" value="ECO:0007669"/>
    <property type="project" value="InterPro"/>
</dbReference>
<keyword evidence="1" id="KW-1133">Transmembrane helix</keyword>
<keyword evidence="4" id="KW-1185">Reference proteome</keyword>
<dbReference type="PROSITE" id="PS00380">
    <property type="entry name" value="RHODANESE_1"/>
    <property type="match status" value="1"/>
</dbReference>
<evidence type="ECO:0000256" key="1">
    <source>
        <dbReference type="SAM" id="Phobius"/>
    </source>
</evidence>
<dbReference type="SMART" id="SM00450">
    <property type="entry name" value="RHOD"/>
    <property type="match status" value="1"/>
</dbReference>
<feature type="transmembrane region" description="Helical" evidence="1">
    <location>
        <begin position="141"/>
        <end position="165"/>
    </location>
</feature>
<dbReference type="Proteomes" id="UP000579647">
    <property type="component" value="Unassembled WGS sequence"/>
</dbReference>
<accession>A0A840W8W0</accession>
<dbReference type="InterPro" id="IPR021309">
    <property type="entry name" value="YgaP-like_TM"/>
</dbReference>
<keyword evidence="1" id="KW-0812">Transmembrane</keyword>
<dbReference type="RefSeq" id="WP_184365416.1">
    <property type="nucleotide sequence ID" value="NZ_JACHDO010000001.1"/>
</dbReference>
<dbReference type="CDD" id="cd00158">
    <property type="entry name" value="RHOD"/>
    <property type="match status" value="1"/>
</dbReference>
<feature type="domain" description="Rhodanese" evidence="2">
    <location>
        <begin position="16"/>
        <end position="106"/>
    </location>
</feature>
<evidence type="ECO:0000313" key="4">
    <source>
        <dbReference type="Proteomes" id="UP000579647"/>
    </source>
</evidence>
<dbReference type="EMBL" id="JACHDO010000001">
    <property type="protein sequence ID" value="MBB5491803.1"/>
    <property type="molecule type" value="Genomic_DNA"/>
</dbReference>
<organism evidence="3 4">
    <name type="scientific">Nocardiopsis metallicus</name>
    <dbReference type="NCBI Taxonomy" id="179819"/>
    <lineage>
        <taxon>Bacteria</taxon>
        <taxon>Bacillati</taxon>
        <taxon>Actinomycetota</taxon>
        <taxon>Actinomycetes</taxon>
        <taxon>Streptosporangiales</taxon>
        <taxon>Nocardiopsidaceae</taxon>
        <taxon>Nocardiopsis</taxon>
    </lineage>
</organism>
<keyword evidence="3" id="KW-0808">Transferase</keyword>
<dbReference type="Pfam" id="PF00581">
    <property type="entry name" value="Rhodanese"/>
    <property type="match status" value="1"/>
</dbReference>
<dbReference type="Gene3D" id="6.10.140.1340">
    <property type="match status" value="1"/>
</dbReference>